<dbReference type="RefSeq" id="WP_200246802.1">
    <property type="nucleotide sequence ID" value="NZ_JAXUFI010000003.1"/>
</dbReference>
<accession>A0A9X0WB56</accession>
<comment type="caution">
    <text evidence="1">The sequence shown here is derived from an EMBL/GenBank/DDBJ whole genome shotgun (WGS) entry which is preliminary data.</text>
</comment>
<proteinExistence type="predicted"/>
<dbReference type="EMBL" id="NRRY01000034">
    <property type="protein sequence ID" value="MBK1620194.1"/>
    <property type="molecule type" value="Genomic_DNA"/>
</dbReference>
<evidence type="ECO:0000313" key="2">
    <source>
        <dbReference type="Proteomes" id="UP001138768"/>
    </source>
</evidence>
<dbReference type="InterPro" id="IPR019587">
    <property type="entry name" value="Polyketide_cyclase/dehydratase"/>
</dbReference>
<sequence>MVKAQASVEIERSPESVYRFIAEDFAQNYPRWSPEVKELKFATEGPLRVGSVGRQVRVDQGRRTESLFRITQMQPAARLTFESHSPSFLVDYRFVPNQDDGTQLTFTFELRRLDLMMRPFEKLIRRAVQDGARRTVQNLKRLIEAEQEPAAA</sequence>
<dbReference type="Pfam" id="PF10604">
    <property type="entry name" value="Polyketide_cyc2"/>
    <property type="match status" value="1"/>
</dbReference>
<keyword evidence="2" id="KW-1185">Reference proteome</keyword>
<evidence type="ECO:0000313" key="1">
    <source>
        <dbReference type="EMBL" id="MBK1620194.1"/>
    </source>
</evidence>
<reference evidence="1 2" key="1">
    <citation type="journal article" date="2020" name="Microorganisms">
        <title>Osmotic Adaptation and Compatible Solute Biosynthesis of Phototrophic Bacteria as Revealed from Genome Analyses.</title>
        <authorList>
            <person name="Imhoff J.F."/>
            <person name="Rahn T."/>
            <person name="Kunzel S."/>
            <person name="Keller A."/>
            <person name="Neulinger S.C."/>
        </authorList>
    </citation>
    <scope>NUCLEOTIDE SEQUENCE [LARGE SCALE GENOMIC DNA]</scope>
    <source>
        <strain evidence="1 2">DSM 25653</strain>
    </source>
</reference>
<dbReference type="Gene3D" id="3.30.530.20">
    <property type="match status" value="1"/>
</dbReference>
<protein>
    <submittedName>
        <fullName evidence="1">Polyketide cyclase</fullName>
    </submittedName>
</protein>
<name>A0A9X0WB56_9GAMM</name>
<dbReference type="SUPFAM" id="SSF55961">
    <property type="entry name" value="Bet v1-like"/>
    <property type="match status" value="1"/>
</dbReference>
<dbReference type="Proteomes" id="UP001138768">
    <property type="component" value="Unassembled WGS sequence"/>
</dbReference>
<organism evidence="1 2">
    <name type="scientific">Lamprobacter modestohalophilus</name>
    <dbReference type="NCBI Taxonomy" id="1064514"/>
    <lineage>
        <taxon>Bacteria</taxon>
        <taxon>Pseudomonadati</taxon>
        <taxon>Pseudomonadota</taxon>
        <taxon>Gammaproteobacteria</taxon>
        <taxon>Chromatiales</taxon>
        <taxon>Chromatiaceae</taxon>
        <taxon>Lamprobacter</taxon>
    </lineage>
</organism>
<gene>
    <name evidence="1" type="ORF">CKO42_17455</name>
</gene>
<dbReference type="AlphaFoldDB" id="A0A9X0WB56"/>
<dbReference type="InterPro" id="IPR023393">
    <property type="entry name" value="START-like_dom_sf"/>
</dbReference>